<evidence type="ECO:0000256" key="1">
    <source>
        <dbReference type="SAM" id="MobiDB-lite"/>
    </source>
</evidence>
<feature type="region of interest" description="Disordered" evidence="1">
    <location>
        <begin position="369"/>
        <end position="388"/>
    </location>
</feature>
<dbReference type="Proteomes" id="UP000469870">
    <property type="component" value="Unassembled WGS sequence"/>
</dbReference>
<evidence type="ECO:0000313" key="3">
    <source>
        <dbReference type="EMBL" id="MRI81579.1"/>
    </source>
</evidence>
<protein>
    <recommendedName>
        <fullName evidence="5">Zinc-ribbon domain-containing protein</fullName>
    </recommendedName>
</protein>
<keyword evidence="2" id="KW-1133">Transmembrane helix</keyword>
<evidence type="ECO:0008006" key="5">
    <source>
        <dbReference type="Google" id="ProtNLM"/>
    </source>
</evidence>
<proteinExistence type="predicted"/>
<name>A0A844BVC2_9LACT</name>
<feature type="compositionally biased region" description="Polar residues" evidence="1">
    <location>
        <begin position="240"/>
        <end position="251"/>
    </location>
</feature>
<keyword evidence="2" id="KW-0812">Transmembrane</keyword>
<feature type="compositionally biased region" description="Basic residues" evidence="1">
    <location>
        <begin position="375"/>
        <end position="385"/>
    </location>
</feature>
<feature type="region of interest" description="Disordered" evidence="1">
    <location>
        <begin position="198"/>
        <end position="254"/>
    </location>
</feature>
<feature type="region of interest" description="Disordered" evidence="1">
    <location>
        <begin position="140"/>
        <end position="183"/>
    </location>
</feature>
<dbReference type="EMBL" id="WJQR01000005">
    <property type="protein sequence ID" value="MRI81579.1"/>
    <property type="molecule type" value="Genomic_DNA"/>
</dbReference>
<evidence type="ECO:0000313" key="4">
    <source>
        <dbReference type="Proteomes" id="UP000469870"/>
    </source>
</evidence>
<gene>
    <name evidence="3" type="ORF">GIY11_06065</name>
</gene>
<comment type="caution">
    <text evidence="3">The sequence shown here is derived from an EMBL/GenBank/DDBJ whole genome shotgun (WGS) entry which is preliminary data.</text>
</comment>
<accession>A0A844BVC2</accession>
<reference evidence="3 4" key="1">
    <citation type="submission" date="2019-11" db="EMBL/GenBank/DDBJ databases">
        <title>Characterisation of Fundicoccus ignavus gen. nov. sp. nov., a novel genus of the family Aerococcaceae isolated from bulk tank milk.</title>
        <authorList>
            <person name="Siebert A."/>
            <person name="Huptas C."/>
            <person name="Wenning M."/>
            <person name="Scherer S."/>
            <person name="Doll E.V."/>
        </authorList>
    </citation>
    <scope>NUCLEOTIDE SEQUENCE [LARGE SCALE GENOMIC DNA]</scope>
    <source>
        <strain evidence="3 4">DSM 109653</strain>
    </source>
</reference>
<dbReference type="AlphaFoldDB" id="A0A844BVC2"/>
<dbReference type="RefSeq" id="WP_153861894.1">
    <property type="nucleotide sequence ID" value="NZ_WJQR01000005.1"/>
</dbReference>
<keyword evidence="2" id="KW-0472">Membrane</keyword>
<feature type="transmembrane region" description="Helical" evidence="2">
    <location>
        <begin position="392"/>
        <end position="413"/>
    </location>
</feature>
<sequence>MKKCSNCEAANLDKAKFCHQCGALMDLGREIPSTVSPAANSQRPSLEDLVFVQTDLTTENPRTLKMKDKVSLNEGASDTLAKTSDYPSEAFIDATPHPRQSADKDISRADTGEVYMADTLANISSDIDLDADRTNWRAAKKDKPLAQDIEPNVEPAPRKRASSWVAVEGKPPSAEAPTSVTPAVDETGQAATTNETDLISSAQSQHGADQTAKAAPDVNSAIGSREGRSAKKAAEHPDASTPTNDGNSVSYHDNPIFKREPAYIAPETFGPSEREARRSLDVELAAVVSTIDCPNCGHKNPDYYSFCQNCKHRLYDYQFISESEATAPIAGTSTNVTNSSGVSGDRPEQTDLDDEVFVPAYIEVDPVMQDTTQKHSSKKNKKKKEHSSGGSWFGWIVTILIILIIAAAAFLGYKYLFGGPSASAVYQSYSEAILSQNYAEAASLTANTNGYAWTADDVEGMVTNYAEAQIDLPALLSANPDETELSHEGRLLLEVDTEPSFLGLFPQYQLYVQPLTVALSVPNDYRDIAITTLSHAAQPITAGDPIVIEPREEFIIISISENGEAREIGIDLDYSKLSGSALSISLKQVENRLMLATDNLGLAYPQEMKATSFTIDGQTYNADIITLNGYVGQSFTVSVQGEYLGQAFTSADQQVNLVDGQEVQVSLAEETALLTELTEIEASQGASIASRTPVESAEIWLQSFQNTFIDAVNFRAPEMLSNYGTDSEWYNTTATWILNDVASNSIYYNTATYEIVSAEVNESGQLILLTTEEYTYTLAGVEAISAQSRVYVLTEDGGQYTIVSVESQEIAN</sequence>
<organism evidence="3 4">
    <name type="scientific">Fundicoccus ignavus</name>
    <dbReference type="NCBI Taxonomy" id="2664442"/>
    <lineage>
        <taxon>Bacteria</taxon>
        <taxon>Bacillati</taxon>
        <taxon>Bacillota</taxon>
        <taxon>Bacilli</taxon>
        <taxon>Lactobacillales</taxon>
        <taxon>Aerococcaceae</taxon>
        <taxon>Fundicoccus</taxon>
    </lineage>
</organism>
<evidence type="ECO:0000256" key="2">
    <source>
        <dbReference type="SAM" id="Phobius"/>
    </source>
</evidence>
<feature type="compositionally biased region" description="Basic and acidic residues" evidence="1">
    <location>
        <begin position="225"/>
        <end position="238"/>
    </location>
</feature>
<feature type="compositionally biased region" description="Polar residues" evidence="1">
    <location>
        <begin position="198"/>
        <end position="208"/>
    </location>
</feature>